<dbReference type="OrthoDB" id="1082574at2"/>
<keyword evidence="2" id="KW-1185">Reference proteome</keyword>
<protein>
    <recommendedName>
        <fullName evidence="3">Nucleotidyltransferase-like protein</fullName>
    </recommendedName>
</protein>
<dbReference type="RefSeq" id="WP_147275135.1">
    <property type="nucleotide sequence ID" value="NZ_QPJY01000001.1"/>
</dbReference>
<evidence type="ECO:0000313" key="2">
    <source>
        <dbReference type="Proteomes" id="UP000252707"/>
    </source>
</evidence>
<sequence length="341" mass="38681">MARVDKLRARRIDPQMHLAKAVNEVYERLDEDDAVRYAVGAMLPIDPEYTNNTFAESDRIQGQLVTGYDAVSRKVEFEHQGSVTSDTHIKAHSDIDLLVIETRFVSLEHPLQPSSPYKGDPLQDLLDLRGFAEDALIRAYPKATVDCSGSKAVAISGGSLRRKIDVVFSSWLETPEYKAGHGAHYRGVSVLDKDARKRISNKPFLHNARIHERDQEEIGNLRKVIRLLKSLKYDADEPVRFSSYDIASVAWAAPQYHWMVPSGQELLLVEKAANWLDYLSQDQAYAMSLSVPNGTRKIFCEDGASFRGLDELRREVHGLLRDIRQGLARSFRKLEEARILY</sequence>
<comment type="caution">
    <text evidence="1">The sequence shown here is derived from an EMBL/GenBank/DDBJ whole genome shotgun (WGS) entry which is preliminary data.</text>
</comment>
<accession>A0A369CJC8</accession>
<dbReference type="Proteomes" id="UP000252707">
    <property type="component" value="Unassembled WGS sequence"/>
</dbReference>
<organism evidence="1 2">
    <name type="scientific">Thioalbus denitrificans</name>
    <dbReference type="NCBI Taxonomy" id="547122"/>
    <lineage>
        <taxon>Bacteria</taxon>
        <taxon>Pseudomonadati</taxon>
        <taxon>Pseudomonadota</taxon>
        <taxon>Gammaproteobacteria</taxon>
        <taxon>Chromatiales</taxon>
        <taxon>Ectothiorhodospiraceae</taxon>
        <taxon>Thioalbus</taxon>
    </lineage>
</organism>
<dbReference type="AlphaFoldDB" id="A0A369CJC8"/>
<evidence type="ECO:0000313" key="1">
    <source>
        <dbReference type="EMBL" id="RCX32806.1"/>
    </source>
</evidence>
<reference evidence="1 2" key="1">
    <citation type="submission" date="2018-07" db="EMBL/GenBank/DDBJ databases">
        <title>Genomic Encyclopedia of Type Strains, Phase IV (KMG-IV): sequencing the most valuable type-strain genomes for metagenomic binning, comparative biology and taxonomic classification.</title>
        <authorList>
            <person name="Goeker M."/>
        </authorList>
    </citation>
    <scope>NUCLEOTIDE SEQUENCE [LARGE SCALE GENOMIC DNA]</scope>
    <source>
        <strain evidence="1 2">DSM 26407</strain>
    </source>
</reference>
<name>A0A369CJC8_9GAMM</name>
<gene>
    <name evidence="1" type="ORF">DFQ59_101104</name>
</gene>
<proteinExistence type="predicted"/>
<dbReference type="EMBL" id="QPJY01000001">
    <property type="protein sequence ID" value="RCX32806.1"/>
    <property type="molecule type" value="Genomic_DNA"/>
</dbReference>
<evidence type="ECO:0008006" key="3">
    <source>
        <dbReference type="Google" id="ProtNLM"/>
    </source>
</evidence>